<dbReference type="CDD" id="cd17324">
    <property type="entry name" value="MFS_NepI_like"/>
    <property type="match status" value="1"/>
</dbReference>
<dbReference type="PANTHER" id="PTHR43124">
    <property type="entry name" value="PURINE EFFLUX PUMP PBUE"/>
    <property type="match status" value="1"/>
</dbReference>
<dbReference type="InterPro" id="IPR011701">
    <property type="entry name" value="MFS"/>
</dbReference>
<dbReference type="RefSeq" id="WP_270072798.1">
    <property type="nucleotide sequence ID" value="NZ_JAJAQC010000023.1"/>
</dbReference>
<dbReference type="Pfam" id="PF07690">
    <property type="entry name" value="MFS_1"/>
    <property type="match status" value="1"/>
</dbReference>
<evidence type="ECO:0000256" key="1">
    <source>
        <dbReference type="ARBA" id="ARBA00004651"/>
    </source>
</evidence>
<dbReference type="InterPro" id="IPR050189">
    <property type="entry name" value="MFS_Efflux_Transporters"/>
</dbReference>
<evidence type="ECO:0000259" key="7">
    <source>
        <dbReference type="PROSITE" id="PS50850"/>
    </source>
</evidence>
<keyword evidence="9" id="KW-1185">Reference proteome</keyword>
<evidence type="ECO:0000256" key="6">
    <source>
        <dbReference type="SAM" id="Phobius"/>
    </source>
</evidence>
<dbReference type="SUPFAM" id="SSF103473">
    <property type="entry name" value="MFS general substrate transporter"/>
    <property type="match status" value="1"/>
</dbReference>
<feature type="transmembrane region" description="Helical" evidence="6">
    <location>
        <begin position="100"/>
        <end position="121"/>
    </location>
</feature>
<dbReference type="GO" id="GO:0022857">
    <property type="term" value="F:transmembrane transporter activity"/>
    <property type="evidence" value="ECO:0007669"/>
    <property type="project" value="InterPro"/>
</dbReference>
<gene>
    <name evidence="8" type="ORF">LG943_14540</name>
</gene>
<keyword evidence="4 6" id="KW-1133">Transmembrane helix</keyword>
<reference evidence="8" key="1">
    <citation type="submission" date="2021-10" db="EMBL/GenBank/DDBJ databases">
        <title>Streptomonospora sp. nov., isolated from mangrove soil.</title>
        <authorList>
            <person name="Chen X."/>
            <person name="Ge X."/>
            <person name="Liu W."/>
        </authorList>
    </citation>
    <scope>NUCLEOTIDE SEQUENCE</scope>
    <source>
        <strain evidence="8">S1-112</strain>
    </source>
</reference>
<feature type="transmembrane region" description="Helical" evidence="6">
    <location>
        <begin position="73"/>
        <end position="94"/>
    </location>
</feature>
<dbReference type="GO" id="GO:0005886">
    <property type="term" value="C:plasma membrane"/>
    <property type="evidence" value="ECO:0007669"/>
    <property type="project" value="UniProtKB-SubCell"/>
</dbReference>
<dbReference type="InterPro" id="IPR036259">
    <property type="entry name" value="MFS_trans_sf"/>
</dbReference>
<feature type="transmembrane region" description="Helical" evidence="6">
    <location>
        <begin position="289"/>
        <end position="309"/>
    </location>
</feature>
<comment type="caution">
    <text evidence="8">The sequence shown here is derived from an EMBL/GenBank/DDBJ whole genome shotgun (WGS) entry which is preliminary data.</text>
</comment>
<evidence type="ECO:0000256" key="4">
    <source>
        <dbReference type="ARBA" id="ARBA00022989"/>
    </source>
</evidence>
<feature type="transmembrane region" description="Helical" evidence="6">
    <location>
        <begin position="358"/>
        <end position="377"/>
    </location>
</feature>
<accession>A0A9X3NM49</accession>
<comment type="subcellular location">
    <subcellularLocation>
        <location evidence="1">Cell membrane</location>
        <topology evidence="1">Multi-pass membrane protein</topology>
    </subcellularLocation>
</comment>
<dbReference type="AlphaFoldDB" id="A0A9X3NM49"/>
<feature type="transmembrane region" description="Helical" evidence="6">
    <location>
        <begin position="199"/>
        <end position="224"/>
    </location>
</feature>
<feature type="transmembrane region" description="Helical" evidence="6">
    <location>
        <begin position="266"/>
        <end position="283"/>
    </location>
</feature>
<dbReference type="Gene3D" id="1.20.1250.20">
    <property type="entry name" value="MFS general substrate transporter like domains"/>
    <property type="match status" value="2"/>
</dbReference>
<protein>
    <submittedName>
        <fullName evidence="8">MFS transporter</fullName>
    </submittedName>
</protein>
<keyword evidence="2" id="KW-1003">Cell membrane</keyword>
<feature type="transmembrane region" description="Helical" evidence="6">
    <location>
        <begin position="156"/>
        <end position="178"/>
    </location>
</feature>
<evidence type="ECO:0000313" key="8">
    <source>
        <dbReference type="EMBL" id="MDA0565525.1"/>
    </source>
</evidence>
<feature type="transmembrane region" description="Helical" evidence="6">
    <location>
        <begin position="236"/>
        <end position="254"/>
    </location>
</feature>
<evidence type="ECO:0000256" key="2">
    <source>
        <dbReference type="ARBA" id="ARBA00022475"/>
    </source>
</evidence>
<dbReference type="PANTHER" id="PTHR43124:SF3">
    <property type="entry name" value="CHLORAMPHENICOL EFFLUX PUMP RV0191"/>
    <property type="match status" value="1"/>
</dbReference>
<sequence length="397" mass="39766">MPLALWALAVCAFCIGTTEFVVAGVLPGVAEEFGVSVSTAGYIATVYAAGVFVGAPITTVLGTRVERKRMLAALMVLFVVGNLVTALAPSFGAVLAGRVIASFTHGAFFGIGAVVAAGMVAPTRRAAALAFMFTGLTVANVVGVPVGTLLGQALSWRATFTVIALLGVVGLVGVLALVKRGERPEGARIRPELATLADPQVLLAMGMTVLGFGGVFVSVTYLAPMLVEVAGFSESAVTWVLVLFGLGMVAGNSVGGRIADRAPMPLLMGALVALSATLLVFTWGAHSQIASAVLVFLVGAFGFATVPPLQMRVMDKAAHAPTLASAVNIGFFNLGNALGAWLGGAAIAGGLGLTAPNWVGALLPLGALVLALAATALDRRAGAAAPPAPAPAVAAGD</sequence>
<keyword evidence="3 6" id="KW-0812">Transmembrane</keyword>
<dbReference type="PROSITE" id="PS50850">
    <property type="entry name" value="MFS"/>
    <property type="match status" value="1"/>
</dbReference>
<dbReference type="InterPro" id="IPR020846">
    <property type="entry name" value="MFS_dom"/>
</dbReference>
<feature type="transmembrane region" description="Helical" evidence="6">
    <location>
        <begin position="128"/>
        <end position="150"/>
    </location>
</feature>
<evidence type="ECO:0000256" key="3">
    <source>
        <dbReference type="ARBA" id="ARBA00022692"/>
    </source>
</evidence>
<organism evidence="8 9">
    <name type="scientific">Streptomonospora mangrovi</name>
    <dbReference type="NCBI Taxonomy" id="2883123"/>
    <lineage>
        <taxon>Bacteria</taxon>
        <taxon>Bacillati</taxon>
        <taxon>Actinomycetota</taxon>
        <taxon>Actinomycetes</taxon>
        <taxon>Streptosporangiales</taxon>
        <taxon>Nocardiopsidaceae</taxon>
        <taxon>Streptomonospora</taxon>
    </lineage>
</organism>
<name>A0A9X3NM49_9ACTN</name>
<feature type="domain" description="Major facilitator superfamily (MFS) profile" evidence="7">
    <location>
        <begin position="4"/>
        <end position="379"/>
    </location>
</feature>
<evidence type="ECO:0000256" key="5">
    <source>
        <dbReference type="ARBA" id="ARBA00023136"/>
    </source>
</evidence>
<proteinExistence type="predicted"/>
<evidence type="ECO:0000313" key="9">
    <source>
        <dbReference type="Proteomes" id="UP001140076"/>
    </source>
</evidence>
<dbReference type="EMBL" id="JAJAQC010000023">
    <property type="protein sequence ID" value="MDA0565525.1"/>
    <property type="molecule type" value="Genomic_DNA"/>
</dbReference>
<dbReference type="Proteomes" id="UP001140076">
    <property type="component" value="Unassembled WGS sequence"/>
</dbReference>
<feature type="transmembrane region" description="Helical" evidence="6">
    <location>
        <begin position="39"/>
        <end position="61"/>
    </location>
</feature>
<keyword evidence="5 6" id="KW-0472">Membrane</keyword>
<feature type="transmembrane region" description="Helical" evidence="6">
    <location>
        <begin position="330"/>
        <end position="352"/>
    </location>
</feature>